<dbReference type="OrthoDB" id="9760084at2"/>
<dbReference type="InterPro" id="IPR002692">
    <property type="entry name" value="S45"/>
</dbReference>
<comment type="caution">
    <text evidence="1">The sequence shown here is derived from an EMBL/GenBank/DDBJ whole genome shotgun (WGS) entry which is preliminary data.</text>
</comment>
<reference evidence="1 2" key="1">
    <citation type="journal article" date="2017" name="Front. Microbiol.">
        <title>New Insights into the Diversity of the Genus Faecalibacterium.</title>
        <authorList>
            <person name="Benevides L."/>
            <person name="Burman S."/>
            <person name="Martin R."/>
            <person name="Robert V."/>
            <person name="Thomas M."/>
            <person name="Miquel S."/>
            <person name="Chain F."/>
            <person name="Sokol H."/>
            <person name="Bermudez-Humaran L.G."/>
            <person name="Morrison M."/>
            <person name="Langella P."/>
            <person name="Azevedo V.A."/>
            <person name="Chatel J.M."/>
            <person name="Soares S."/>
        </authorList>
    </citation>
    <scope>NUCLEOTIDE SEQUENCE [LARGE SCALE GENOMIC DNA]</scope>
    <source>
        <strain evidence="1 2">AHMP21</strain>
    </source>
</reference>
<dbReference type="InterPro" id="IPR043147">
    <property type="entry name" value="Penicillin_amidase_A-knob"/>
</dbReference>
<feature type="non-terminal residue" evidence="1">
    <location>
        <position position="1"/>
    </location>
</feature>
<dbReference type="Proteomes" id="UP000220904">
    <property type="component" value="Unassembled WGS sequence"/>
</dbReference>
<dbReference type="Gene3D" id="1.10.1400.10">
    <property type="match status" value="1"/>
</dbReference>
<evidence type="ECO:0000313" key="1">
    <source>
        <dbReference type="EMBL" id="PDX85449.1"/>
    </source>
</evidence>
<proteinExistence type="predicted"/>
<dbReference type="SUPFAM" id="SSF56235">
    <property type="entry name" value="N-terminal nucleophile aminohydrolases (Ntn hydrolases)"/>
    <property type="match status" value="1"/>
</dbReference>
<sequence>DYLLGLLPASAAASAPVRQLKAWDGSMARDQAAAAVFSLWLKNLKQRMLLDRFKDAGDNVVQLEVLRGYVAGVTPLQIKRMLMSGEREWCGGDAGAQRCAELADASLHD</sequence>
<dbReference type="InterPro" id="IPR029055">
    <property type="entry name" value="Ntn_hydrolases_N"/>
</dbReference>
<accession>A0A2A7B249</accession>
<dbReference type="Pfam" id="PF01804">
    <property type="entry name" value="Penicil_amidase"/>
    <property type="match status" value="1"/>
</dbReference>
<organism evidence="1 2">
    <name type="scientific">Faecalibacterium prausnitzii</name>
    <dbReference type="NCBI Taxonomy" id="853"/>
    <lineage>
        <taxon>Bacteria</taxon>
        <taxon>Bacillati</taxon>
        <taxon>Bacillota</taxon>
        <taxon>Clostridia</taxon>
        <taxon>Eubacteriales</taxon>
        <taxon>Oscillospiraceae</taxon>
        <taxon>Faecalibacterium</taxon>
    </lineage>
</organism>
<dbReference type="GO" id="GO:0016787">
    <property type="term" value="F:hydrolase activity"/>
    <property type="evidence" value="ECO:0007669"/>
    <property type="project" value="InterPro"/>
</dbReference>
<dbReference type="RefSeq" id="WP_143406200.1">
    <property type="nucleotide sequence ID" value="NZ_NOUV01000069.1"/>
</dbReference>
<gene>
    <name evidence="1" type="ORF">CHR60_14945</name>
</gene>
<feature type="non-terminal residue" evidence="1">
    <location>
        <position position="109"/>
    </location>
</feature>
<protein>
    <submittedName>
        <fullName evidence="1">Uncharacterized protein</fullName>
    </submittedName>
</protein>
<dbReference type="GO" id="GO:0017000">
    <property type="term" value="P:antibiotic biosynthetic process"/>
    <property type="evidence" value="ECO:0007669"/>
    <property type="project" value="InterPro"/>
</dbReference>
<dbReference type="EMBL" id="NOUV01000069">
    <property type="protein sequence ID" value="PDX85449.1"/>
    <property type="molecule type" value="Genomic_DNA"/>
</dbReference>
<evidence type="ECO:0000313" key="2">
    <source>
        <dbReference type="Proteomes" id="UP000220904"/>
    </source>
</evidence>
<dbReference type="AlphaFoldDB" id="A0A2A7B249"/>
<name>A0A2A7B249_9FIRM</name>